<comment type="caution">
    <text evidence="6">The sequence shown here is derived from an EMBL/GenBank/DDBJ whole genome shotgun (WGS) entry which is preliminary data.</text>
</comment>
<evidence type="ECO:0000259" key="5">
    <source>
        <dbReference type="PROSITE" id="PS50977"/>
    </source>
</evidence>
<dbReference type="SUPFAM" id="SSF46689">
    <property type="entry name" value="Homeodomain-like"/>
    <property type="match status" value="1"/>
</dbReference>
<dbReference type="InterPro" id="IPR001647">
    <property type="entry name" value="HTH_TetR"/>
</dbReference>
<keyword evidence="2 4" id="KW-0238">DNA-binding</keyword>
<name>A0ABT5G027_9ACTN</name>
<dbReference type="Proteomes" id="UP001221328">
    <property type="component" value="Unassembled WGS sequence"/>
</dbReference>
<keyword evidence="1" id="KW-0805">Transcription regulation</keyword>
<evidence type="ECO:0000256" key="2">
    <source>
        <dbReference type="ARBA" id="ARBA00023125"/>
    </source>
</evidence>
<dbReference type="InterPro" id="IPR050109">
    <property type="entry name" value="HTH-type_TetR-like_transc_reg"/>
</dbReference>
<organism evidence="6 7">
    <name type="scientific">Streptomyces gilvifuscus</name>
    <dbReference type="NCBI Taxonomy" id="1550617"/>
    <lineage>
        <taxon>Bacteria</taxon>
        <taxon>Bacillati</taxon>
        <taxon>Actinomycetota</taxon>
        <taxon>Actinomycetes</taxon>
        <taxon>Kitasatosporales</taxon>
        <taxon>Streptomycetaceae</taxon>
        <taxon>Streptomyces</taxon>
    </lineage>
</organism>
<keyword evidence="7" id="KW-1185">Reference proteome</keyword>
<evidence type="ECO:0000313" key="6">
    <source>
        <dbReference type="EMBL" id="MDC2958145.1"/>
    </source>
</evidence>
<accession>A0ABT5G027</accession>
<feature type="domain" description="HTH tetR-type" evidence="5">
    <location>
        <begin position="18"/>
        <end position="78"/>
    </location>
</feature>
<dbReference type="PRINTS" id="PR00455">
    <property type="entry name" value="HTHTETR"/>
</dbReference>
<dbReference type="InterPro" id="IPR009057">
    <property type="entry name" value="Homeodomain-like_sf"/>
</dbReference>
<reference evidence="6 7" key="1">
    <citation type="journal article" date="2015" name="Int. J. Syst. Evol. Microbiol.">
        <title>Streptomyces gilvifuscus sp. nov., an actinomycete that produces antibacterial compounds isolated from soil.</title>
        <authorList>
            <person name="Nguyen T.M."/>
            <person name="Kim J."/>
        </authorList>
    </citation>
    <scope>NUCLEOTIDE SEQUENCE [LARGE SCALE GENOMIC DNA]</scope>
    <source>
        <strain evidence="6 7">T113</strain>
    </source>
</reference>
<gene>
    <name evidence="6" type="ORF">PO587_27235</name>
</gene>
<dbReference type="PROSITE" id="PS50977">
    <property type="entry name" value="HTH_TETR_2"/>
    <property type="match status" value="1"/>
</dbReference>
<evidence type="ECO:0000313" key="7">
    <source>
        <dbReference type="Proteomes" id="UP001221328"/>
    </source>
</evidence>
<dbReference type="RefSeq" id="WP_272177047.1">
    <property type="nucleotide sequence ID" value="NZ_JAQOSK010000011.1"/>
</dbReference>
<dbReference type="Pfam" id="PF00440">
    <property type="entry name" value="TetR_N"/>
    <property type="match status" value="1"/>
</dbReference>
<evidence type="ECO:0000256" key="1">
    <source>
        <dbReference type="ARBA" id="ARBA00023015"/>
    </source>
</evidence>
<dbReference type="EMBL" id="JAQOSK010000011">
    <property type="protein sequence ID" value="MDC2958145.1"/>
    <property type="molecule type" value="Genomic_DNA"/>
</dbReference>
<feature type="DNA-binding region" description="H-T-H motif" evidence="4">
    <location>
        <begin position="41"/>
        <end position="60"/>
    </location>
</feature>
<dbReference type="PANTHER" id="PTHR30055:SF234">
    <property type="entry name" value="HTH-TYPE TRANSCRIPTIONAL REGULATOR BETI"/>
    <property type="match status" value="1"/>
</dbReference>
<proteinExistence type="predicted"/>
<dbReference type="Gene3D" id="1.10.357.10">
    <property type="entry name" value="Tetracycline Repressor, domain 2"/>
    <property type="match status" value="1"/>
</dbReference>
<keyword evidence="3" id="KW-0804">Transcription</keyword>
<dbReference type="PANTHER" id="PTHR30055">
    <property type="entry name" value="HTH-TYPE TRANSCRIPTIONAL REGULATOR RUTR"/>
    <property type="match status" value="1"/>
</dbReference>
<protein>
    <submittedName>
        <fullName evidence="6">Helix-turn-helix domain containing protein</fullName>
    </submittedName>
</protein>
<sequence>MSTEEFGPRQRAAATKRKRTIARTVSAAALLFDAHGWYGVTLDDIAREAGVSVAAFNRYFATKQAVALAAYAPMLLPVVEQAEANSRTASATLRAFIYELAEVAVQCPVLTISLLPASRDITRIGDEARSTSAEVVLVDFDQIAELLGRLLANHQNNDDNFKEVSEIYLSGLLSWVLKHPDRSGEDAARLLLSQLL</sequence>
<evidence type="ECO:0000256" key="4">
    <source>
        <dbReference type="PROSITE-ProRule" id="PRU00335"/>
    </source>
</evidence>
<evidence type="ECO:0000256" key="3">
    <source>
        <dbReference type="ARBA" id="ARBA00023163"/>
    </source>
</evidence>